<dbReference type="OrthoDB" id="562792at2759"/>
<keyword evidence="3" id="KW-1185">Reference proteome</keyword>
<protein>
    <submittedName>
        <fullName evidence="2">Uncharacterized protein</fullName>
    </submittedName>
</protein>
<dbReference type="EMBL" id="PGGS01000367">
    <property type="protein sequence ID" value="PNH04686.1"/>
    <property type="molecule type" value="Genomic_DNA"/>
</dbReference>
<dbReference type="Proteomes" id="UP000236333">
    <property type="component" value="Unassembled WGS sequence"/>
</dbReference>
<sequence length="1635" mass="167666">MRSLETRLRKAVGRWATKAGEATAAKVAGDALLRASLQEWKRSGGPDIAAARRMLAGEPPPVGPKCSASRSACKGDVLLNMARAIVSGRLPLQSVQLGFMADVCSNLLYASTCSFRWSRPTLLLLGAAWASGGAKSALRVLYGHVLPQNSGSVPRAVAELVSGRCFNLLGPSEPTIKETVDGYGNEQVQGQVGATAAMRKNVGFLQRGVTAAKEAVTSGGVQWTPSPPAAAAAAPAPAPAATLLPLPGADALAGPSGSLLSALLLLDGAPASGLDKGPVGATAAAVVPAVEVVGPAAAAAVVPAAAAAVVPAAAAAVVPAAAAAVVPAAAEAVVPAAAEAVVPAAAEVAAEGACLPGSRLCEPLRVLPPSVADLASVLRAHPIAATLQARSKGVAALEQARESLLKAAAGPQDASGGRRSKVVDLLQRLHAFLEQQLEPDRGVENRAAFDAWLLQSQLLLQTPDLLVEAAAACGLTPSDVGEADAGLVLSEWAAGDSGLSDAALPYSYYTRPLQVARCLAQGLQMVAGPLPPTVLAVLGRAFSGVYRLGFDATDITASLTVSQRSVFVGDSLLQAAFPGVAFEDGYNADALNDTFRQLVGPALALAALLQRNGISAAVSVAAQLEVLRAAASYVTKVTPGLEQKRIELSELYGTRRELYVKKSSSSGARNELFVNQIVELERLSARVALADAALQAAAEVAASFGELQQQSGTVASREDVLAAMALVKAAREAAATIGAATAHAAAACASARAAEASTAAAAAGSAEAVAEEAAEVVAAQVETAAQAQADMVAAATAAEFRRFGKAMAEALSPAQQVSVTAAARAAAAAEAAAPLTSAAAAALGCSGSTEQMRNRRDVGVDSVLDTAVDYDTASALIGEGETVSYSEQQAPCLVESMGAGEEEADAGFADEEGSGGSTCNSCMQQLAAEAALLVARALKALERVFNCQRVAATKLLLFRLSSLRGCASIAVARVPCGTLSSAGMHALVQEVGERVQQRLRGSGAVAMWSYDGESTGLRAGDDPNRPTTIRQLGQTCVTCLKDGGTASVYGQVRAAAGVAPRGKIAAAKLRAFREGLAHAALSRLHPAPRIAAPLLCLAGIAPEAPPRPGASLEAAQDYMRGPLRPGQLVWLMQQVEAGRPLASSGNVAGAEVGARAGAARTAGGRGQGQRCGGGSSGGGSGAYGGDGGNSSVGGGTAAAAKPPPPTLRPTPPGSFEERTASIYPSDAPAWMSFATAQIFAGVVPTTAQALLAYRLVWASQDAEVLPQSLGEVLLCAGFNAARMRLLQLGCNLVDNVYQATTSPTTGKPRLDHEDYMHKLTCFVSQLRAQQPSDSSSWPLLLSLRNILAVSAGCPELAHITAALAKSADAQSVPLVEALVYDTNLQVRLVAAGHAEDALVLRLLGEEYQAWDMPHLTCPVRVQRMQALHALLRQLVLPQLNDPRQAAKFVNRSNKVWGITTDLLSVLMSNSEAHSQLLAAMPSASRLLVQTSTSTDDCENEFGTLVNGCGYKPTVEMAAGFLAHTDFLAHLRRNYPEHGIVVPSSSKSRYTHHHATQLRDSQWSDGLWVMEAADLGGCTGCGAGGTTSSGGSSEPPPPAGGFGYSQFVAGKIARSCNVLGLRRDRSIRSFHSMRTK</sequence>
<organism evidence="2 3">
    <name type="scientific">Tetrabaena socialis</name>
    <dbReference type="NCBI Taxonomy" id="47790"/>
    <lineage>
        <taxon>Eukaryota</taxon>
        <taxon>Viridiplantae</taxon>
        <taxon>Chlorophyta</taxon>
        <taxon>core chlorophytes</taxon>
        <taxon>Chlorophyceae</taxon>
        <taxon>CS clade</taxon>
        <taxon>Chlamydomonadales</taxon>
        <taxon>Tetrabaenaceae</taxon>
        <taxon>Tetrabaena</taxon>
    </lineage>
</organism>
<feature type="compositionally biased region" description="Pro residues" evidence="1">
    <location>
        <begin position="1201"/>
        <end position="1212"/>
    </location>
</feature>
<comment type="caution">
    <text evidence="2">The sequence shown here is derived from an EMBL/GenBank/DDBJ whole genome shotgun (WGS) entry which is preliminary data.</text>
</comment>
<gene>
    <name evidence="2" type="ORF">TSOC_009132</name>
</gene>
<evidence type="ECO:0000313" key="3">
    <source>
        <dbReference type="Proteomes" id="UP000236333"/>
    </source>
</evidence>
<feature type="region of interest" description="Disordered" evidence="1">
    <location>
        <begin position="1160"/>
        <end position="1219"/>
    </location>
</feature>
<feature type="compositionally biased region" description="Gly residues" evidence="1">
    <location>
        <begin position="1163"/>
        <end position="1196"/>
    </location>
</feature>
<reference evidence="2 3" key="1">
    <citation type="journal article" date="2017" name="Mol. Biol. Evol.">
        <title>The 4-celled Tetrabaena socialis nuclear genome reveals the essential components for genetic control of cell number at the origin of multicellularity in the volvocine lineage.</title>
        <authorList>
            <person name="Featherston J."/>
            <person name="Arakaki Y."/>
            <person name="Hanschen E.R."/>
            <person name="Ferris P.J."/>
            <person name="Michod R.E."/>
            <person name="Olson B.J.S.C."/>
            <person name="Nozaki H."/>
            <person name="Durand P.M."/>
        </authorList>
    </citation>
    <scope>NUCLEOTIDE SEQUENCE [LARGE SCALE GENOMIC DNA]</scope>
    <source>
        <strain evidence="2 3">NIES-571</strain>
    </source>
</reference>
<evidence type="ECO:0000256" key="1">
    <source>
        <dbReference type="SAM" id="MobiDB-lite"/>
    </source>
</evidence>
<accession>A0A2J7ZWP7</accession>
<proteinExistence type="predicted"/>
<evidence type="ECO:0000313" key="2">
    <source>
        <dbReference type="EMBL" id="PNH04686.1"/>
    </source>
</evidence>
<name>A0A2J7ZWP7_9CHLO</name>